<organism evidence="1 2">
    <name type="scientific">Marmoricola endophyticus</name>
    <dbReference type="NCBI Taxonomy" id="2040280"/>
    <lineage>
        <taxon>Bacteria</taxon>
        <taxon>Bacillati</taxon>
        <taxon>Actinomycetota</taxon>
        <taxon>Actinomycetes</taxon>
        <taxon>Propionibacteriales</taxon>
        <taxon>Nocardioidaceae</taxon>
        <taxon>Marmoricola</taxon>
    </lineage>
</organism>
<dbReference type="InterPro" id="IPR021239">
    <property type="entry name" value="DUF2625"/>
</dbReference>
<protein>
    <recommendedName>
        <fullName evidence="3">DUF2625 family protein</fullName>
    </recommendedName>
</protein>
<name>A0A917BD36_9ACTN</name>
<dbReference type="RefSeq" id="WP_188778716.1">
    <property type="nucleotide sequence ID" value="NZ_BMKQ01000001.1"/>
</dbReference>
<comment type="caution">
    <text evidence="1">The sequence shown here is derived from an EMBL/GenBank/DDBJ whole genome shotgun (WGS) entry which is preliminary data.</text>
</comment>
<proteinExistence type="predicted"/>
<evidence type="ECO:0000313" key="2">
    <source>
        <dbReference type="Proteomes" id="UP000649179"/>
    </source>
</evidence>
<reference evidence="1" key="1">
    <citation type="journal article" date="2014" name="Int. J. Syst. Evol. Microbiol.">
        <title>Complete genome sequence of Corynebacterium casei LMG S-19264T (=DSM 44701T), isolated from a smear-ripened cheese.</title>
        <authorList>
            <consortium name="US DOE Joint Genome Institute (JGI-PGF)"/>
            <person name="Walter F."/>
            <person name="Albersmeier A."/>
            <person name="Kalinowski J."/>
            <person name="Ruckert C."/>
        </authorList>
    </citation>
    <scope>NUCLEOTIDE SEQUENCE</scope>
    <source>
        <strain evidence="1">CGMCC 1.16067</strain>
    </source>
</reference>
<dbReference type="Proteomes" id="UP000649179">
    <property type="component" value="Unassembled WGS sequence"/>
</dbReference>
<dbReference type="AlphaFoldDB" id="A0A917BD36"/>
<dbReference type="EMBL" id="BMKQ01000001">
    <property type="protein sequence ID" value="GGF38108.1"/>
    <property type="molecule type" value="Genomic_DNA"/>
</dbReference>
<gene>
    <name evidence="1" type="ORF">GCM10011519_09620</name>
</gene>
<evidence type="ECO:0008006" key="3">
    <source>
        <dbReference type="Google" id="ProtNLM"/>
    </source>
</evidence>
<dbReference type="Pfam" id="PF10946">
    <property type="entry name" value="DUF2625"/>
    <property type="match status" value="1"/>
</dbReference>
<sequence>MTTSESDDAAWPVVESWLAGATVHVERLPVDPTVGAEQLERLGVTERSVLGALALHTGGLVVDHGWLRILGAGHESLPGIAEQLDDRRVPPAYLVVAHDVLGGRFAIDGGGLGAAVGEVCYFGPDVLSWETTGLGHAAFVSWCLGSRLADFYQDLRWDGWEDEVRAVPLDHGLSLVPPPFTREGRDVAAVSRRPVPIDELNYLYAEAGAQLAGVPEGARFDLRFSGEPEG</sequence>
<keyword evidence="2" id="KW-1185">Reference proteome</keyword>
<evidence type="ECO:0000313" key="1">
    <source>
        <dbReference type="EMBL" id="GGF38108.1"/>
    </source>
</evidence>
<accession>A0A917BD36</accession>
<reference evidence="1" key="2">
    <citation type="submission" date="2020-09" db="EMBL/GenBank/DDBJ databases">
        <authorList>
            <person name="Sun Q."/>
            <person name="Zhou Y."/>
        </authorList>
    </citation>
    <scope>NUCLEOTIDE SEQUENCE</scope>
    <source>
        <strain evidence="1">CGMCC 1.16067</strain>
    </source>
</reference>